<sequence>MRIKPLSIISATVAALASSAAAQTQSAAMTAQCATSGAASVSELHKAWILVGWDKPVAGQPWDFRGKLGKYYDWEASDVMLYDDMSPDFRIARSPEEYRALWEASFQALRRAHHLVLNGPETIVGDDLATSTLEFAARLEPAAGQPIISVRARSTLVWRCTGDAWKIVREHNSTRRIMPEESQQIFGF</sequence>
<dbReference type="Gene3D" id="3.10.450.50">
    <property type="match status" value="1"/>
</dbReference>
<organism evidence="3 4">
    <name type="scientific">Rhizobium laguerreae</name>
    <dbReference type="NCBI Taxonomy" id="1076926"/>
    <lineage>
        <taxon>Bacteria</taxon>
        <taxon>Pseudomonadati</taxon>
        <taxon>Pseudomonadota</taxon>
        <taxon>Alphaproteobacteria</taxon>
        <taxon>Hyphomicrobiales</taxon>
        <taxon>Rhizobiaceae</taxon>
        <taxon>Rhizobium/Agrobacterium group</taxon>
        <taxon>Rhizobium</taxon>
    </lineage>
</organism>
<feature type="domain" description="SnoaL-like" evidence="2">
    <location>
        <begin position="92"/>
        <end position="173"/>
    </location>
</feature>
<proteinExistence type="predicted"/>
<evidence type="ECO:0000256" key="1">
    <source>
        <dbReference type="SAM" id="SignalP"/>
    </source>
</evidence>
<dbReference type="InterPro" id="IPR037401">
    <property type="entry name" value="SnoaL-like"/>
</dbReference>
<feature type="chain" id="PRO_5044324282" evidence="1">
    <location>
        <begin position="23"/>
        <end position="188"/>
    </location>
</feature>
<dbReference type="EMBL" id="JAAXQQ010000004">
    <property type="protein sequence ID" value="MBY3064791.1"/>
    <property type="molecule type" value="Genomic_DNA"/>
</dbReference>
<comment type="caution">
    <text evidence="3">The sequence shown here is derived from an EMBL/GenBank/DDBJ whole genome shotgun (WGS) entry which is preliminary data.</text>
</comment>
<evidence type="ECO:0000259" key="2">
    <source>
        <dbReference type="Pfam" id="PF13474"/>
    </source>
</evidence>
<gene>
    <name evidence="3" type="ORF">HFO74_15360</name>
</gene>
<feature type="signal peptide" evidence="1">
    <location>
        <begin position="1"/>
        <end position="22"/>
    </location>
</feature>
<evidence type="ECO:0000313" key="4">
    <source>
        <dbReference type="Proteomes" id="UP000758022"/>
    </source>
</evidence>
<reference evidence="3" key="1">
    <citation type="submission" date="2020-04" db="EMBL/GenBank/DDBJ databases">
        <title>Global-level population genomics supports evidence of horizontal gene transfer on evolution of Rhizobia in Lentils.</title>
        <authorList>
            <person name="Gai Y."/>
            <person name="Cook D."/>
            <person name="Riely B."/>
        </authorList>
    </citation>
    <scope>NUCLEOTIDE SEQUENCE</scope>
    <source>
        <strain evidence="3">TLR9</strain>
    </source>
</reference>
<dbReference type="AlphaFoldDB" id="A0AB35FGU6"/>
<dbReference type="RefSeq" id="WP_221979419.1">
    <property type="nucleotide sequence ID" value="NZ_JAAXQQ010000004.1"/>
</dbReference>
<dbReference type="SUPFAM" id="SSF54427">
    <property type="entry name" value="NTF2-like"/>
    <property type="match status" value="1"/>
</dbReference>
<accession>A0AB35FGU6</accession>
<dbReference type="InterPro" id="IPR032710">
    <property type="entry name" value="NTF2-like_dom_sf"/>
</dbReference>
<dbReference type="Proteomes" id="UP000758022">
    <property type="component" value="Unassembled WGS sequence"/>
</dbReference>
<name>A0AB35FGU6_9HYPH</name>
<protein>
    <submittedName>
        <fullName evidence="3">SnoaL-like domain-containing protein</fullName>
    </submittedName>
</protein>
<keyword evidence="1" id="KW-0732">Signal</keyword>
<evidence type="ECO:0000313" key="3">
    <source>
        <dbReference type="EMBL" id="MBY3064791.1"/>
    </source>
</evidence>
<dbReference type="Pfam" id="PF13474">
    <property type="entry name" value="SnoaL_3"/>
    <property type="match status" value="1"/>
</dbReference>